<keyword evidence="5" id="KW-0479">Metal-binding</keyword>
<dbReference type="NCBIfam" id="NF001299">
    <property type="entry name" value="PRK00241.1"/>
    <property type="match status" value="1"/>
</dbReference>
<comment type="cofactor">
    <cofactor evidence="1">
        <name>Mg(2+)</name>
        <dbReference type="ChEBI" id="CHEBI:18420"/>
    </cofactor>
</comment>
<evidence type="ECO:0000256" key="10">
    <source>
        <dbReference type="SAM" id="MobiDB-lite"/>
    </source>
</evidence>
<dbReference type="PROSITE" id="PS51462">
    <property type="entry name" value="NUDIX"/>
    <property type="match status" value="1"/>
</dbReference>
<feature type="region of interest" description="Disordered" evidence="10">
    <location>
        <begin position="1"/>
        <end position="42"/>
    </location>
</feature>
<accession>A0A1L7RJG9</accession>
<dbReference type="PANTHER" id="PTHR42904">
    <property type="entry name" value="NUDIX HYDROLASE, NUDC SUBFAMILY"/>
    <property type="match status" value="1"/>
</dbReference>
<dbReference type="GO" id="GO:0005829">
    <property type="term" value="C:cytosol"/>
    <property type="evidence" value="ECO:0007669"/>
    <property type="project" value="TreeGrafter"/>
</dbReference>
<dbReference type="PROSITE" id="PS00893">
    <property type="entry name" value="NUDIX_BOX"/>
    <property type="match status" value="1"/>
</dbReference>
<dbReference type="PANTHER" id="PTHR42904:SF6">
    <property type="entry name" value="NAD-CAPPED RNA HYDROLASE NUDT12"/>
    <property type="match status" value="1"/>
</dbReference>
<dbReference type="InterPro" id="IPR020084">
    <property type="entry name" value="NUDIX_hydrolase_CS"/>
</dbReference>
<evidence type="ECO:0000256" key="5">
    <source>
        <dbReference type="ARBA" id="ARBA00022723"/>
    </source>
</evidence>
<evidence type="ECO:0000256" key="4">
    <source>
        <dbReference type="ARBA" id="ARBA00012381"/>
    </source>
</evidence>
<dbReference type="GO" id="GO:0110153">
    <property type="term" value="F:RNA NAD-cap (NMN-forming) hydrolase activity"/>
    <property type="evidence" value="ECO:0007669"/>
    <property type="project" value="RHEA"/>
</dbReference>
<keyword evidence="8" id="KW-0520">NAD</keyword>
<dbReference type="InterPro" id="IPR015797">
    <property type="entry name" value="NUDIX_hydrolase-like_dom_sf"/>
</dbReference>
<feature type="region of interest" description="Disordered" evidence="10">
    <location>
        <begin position="79"/>
        <end position="103"/>
    </location>
</feature>
<organism evidence="12">
    <name type="scientific">Actinomyces succiniciruminis</name>
    <dbReference type="NCBI Taxonomy" id="1522002"/>
    <lineage>
        <taxon>Bacteria</taxon>
        <taxon>Bacillati</taxon>
        <taxon>Actinomycetota</taxon>
        <taxon>Actinomycetes</taxon>
        <taxon>Actinomycetales</taxon>
        <taxon>Actinomycetaceae</taxon>
        <taxon>Actinomyces</taxon>
    </lineage>
</organism>
<dbReference type="SUPFAM" id="SSF55811">
    <property type="entry name" value="Nudix"/>
    <property type="match status" value="1"/>
</dbReference>
<feature type="domain" description="Nudix hydrolase" evidence="11">
    <location>
        <begin position="240"/>
        <end position="367"/>
    </location>
</feature>
<dbReference type="Pfam" id="PF09297">
    <property type="entry name" value="Zn_ribbon_NUD"/>
    <property type="match status" value="1"/>
</dbReference>
<evidence type="ECO:0000256" key="1">
    <source>
        <dbReference type="ARBA" id="ARBA00001946"/>
    </source>
</evidence>
<dbReference type="GO" id="GO:0006742">
    <property type="term" value="P:NADP+ catabolic process"/>
    <property type="evidence" value="ECO:0007669"/>
    <property type="project" value="TreeGrafter"/>
</dbReference>
<evidence type="ECO:0000256" key="7">
    <source>
        <dbReference type="ARBA" id="ARBA00022842"/>
    </source>
</evidence>
<name>A0A1L7RJG9_9ACTO</name>
<protein>
    <recommendedName>
        <fullName evidence="4">NAD(+) diphosphatase</fullName>
        <ecNumber evidence="4">3.6.1.22</ecNumber>
    </recommendedName>
</protein>
<evidence type="ECO:0000256" key="2">
    <source>
        <dbReference type="ARBA" id="ARBA00001947"/>
    </source>
</evidence>
<dbReference type="GO" id="GO:0046872">
    <property type="term" value="F:metal ion binding"/>
    <property type="evidence" value="ECO:0007669"/>
    <property type="project" value="UniProtKB-KW"/>
</dbReference>
<dbReference type="RefSeq" id="WP_210579837.1">
    <property type="nucleotide sequence ID" value="NZ_LK995494.1"/>
</dbReference>
<feature type="compositionally biased region" description="Low complexity" evidence="10">
    <location>
        <begin position="17"/>
        <end position="32"/>
    </location>
</feature>
<reference evidence="12" key="1">
    <citation type="submission" date="2014-07" db="EMBL/GenBank/DDBJ databases">
        <authorList>
            <person name="Zhang J.E."/>
            <person name="Yang H."/>
            <person name="Guo J."/>
            <person name="Deng Z."/>
            <person name="Luo H."/>
            <person name="Luo M."/>
            <person name="Zhao B."/>
        </authorList>
    </citation>
    <scope>NUCLEOTIDE SEQUENCE</scope>
    <source>
        <strain evidence="12">AM4</strain>
    </source>
</reference>
<dbReference type="InterPro" id="IPR049734">
    <property type="entry name" value="NudC-like_C"/>
</dbReference>
<dbReference type="InterPro" id="IPR015376">
    <property type="entry name" value="Znr_NADH_PPase"/>
</dbReference>
<comment type="catalytic activity">
    <reaction evidence="9">
        <text>a 5'-end NAD(+)-phospho-ribonucleoside in mRNA + H2O = a 5'-end phospho-adenosine-phospho-ribonucleoside in mRNA + beta-nicotinamide D-ribonucleotide + 2 H(+)</text>
        <dbReference type="Rhea" id="RHEA:60876"/>
        <dbReference type="Rhea" id="RHEA-COMP:15698"/>
        <dbReference type="Rhea" id="RHEA-COMP:15719"/>
        <dbReference type="ChEBI" id="CHEBI:14649"/>
        <dbReference type="ChEBI" id="CHEBI:15377"/>
        <dbReference type="ChEBI" id="CHEBI:15378"/>
        <dbReference type="ChEBI" id="CHEBI:144029"/>
        <dbReference type="ChEBI" id="CHEBI:144051"/>
    </reaction>
    <physiologicalReaction direction="left-to-right" evidence="9">
        <dbReference type="Rhea" id="RHEA:60877"/>
    </physiologicalReaction>
</comment>
<keyword evidence="6 12" id="KW-0378">Hydrolase</keyword>
<evidence type="ECO:0000256" key="9">
    <source>
        <dbReference type="ARBA" id="ARBA00023679"/>
    </source>
</evidence>
<comment type="cofactor">
    <cofactor evidence="2">
        <name>Zn(2+)</name>
        <dbReference type="ChEBI" id="CHEBI:29105"/>
    </cofactor>
</comment>
<gene>
    <name evidence="12" type="ORF">AAM4_1247</name>
</gene>
<keyword evidence="7" id="KW-0460">Magnesium</keyword>
<proteinExistence type="inferred from homology"/>
<evidence type="ECO:0000313" key="12">
    <source>
        <dbReference type="EMBL" id="CED91079.1"/>
    </source>
</evidence>
<dbReference type="Pfam" id="PF00293">
    <property type="entry name" value="NUDIX"/>
    <property type="match status" value="1"/>
</dbReference>
<evidence type="ECO:0000256" key="6">
    <source>
        <dbReference type="ARBA" id="ARBA00022801"/>
    </source>
</evidence>
<dbReference type="GO" id="GO:0035529">
    <property type="term" value="F:NADH pyrophosphatase activity"/>
    <property type="evidence" value="ECO:0007669"/>
    <property type="project" value="TreeGrafter"/>
</dbReference>
<dbReference type="EMBL" id="LK995494">
    <property type="protein sequence ID" value="CED91079.1"/>
    <property type="molecule type" value="Genomic_DNA"/>
</dbReference>
<evidence type="ECO:0000259" key="11">
    <source>
        <dbReference type="PROSITE" id="PS51462"/>
    </source>
</evidence>
<evidence type="ECO:0000256" key="8">
    <source>
        <dbReference type="ARBA" id="ARBA00023027"/>
    </source>
</evidence>
<dbReference type="CDD" id="cd03429">
    <property type="entry name" value="NUDIX_NADH_pyrophosphatase_Nudt13"/>
    <property type="match status" value="1"/>
</dbReference>
<dbReference type="InterPro" id="IPR050241">
    <property type="entry name" value="NAD-cap_RNA_hydrolase_NudC"/>
</dbReference>
<dbReference type="InterPro" id="IPR000086">
    <property type="entry name" value="NUDIX_hydrolase_dom"/>
</dbReference>
<dbReference type="Gene3D" id="3.90.79.20">
    <property type="match status" value="1"/>
</dbReference>
<dbReference type="Gene3D" id="3.90.79.10">
    <property type="entry name" value="Nucleoside Triphosphate Pyrophosphohydrolase"/>
    <property type="match status" value="1"/>
</dbReference>
<sequence length="380" mass="39423">MTSTPRPAVPDDPEVPAPTRSSRTAARSLSRATTDRDASRRSQPGLIAALAADPATRLLLVDARGRIALDAPAIGANLPDDGLTPAAPHDRDASVWRSGRTASSDARPRLAPLTAADLDVTGLTCFYLGREQGTGTGDAAGAAWLAVVVPTDDVTSPTDAEGAGHPHPALSAVLDRYPLSALRAVGADLDAHDAGLATPASALAAWHARSGFCPLCGGRTQIVQAGWARRCTSCGALDFPRTDPAVIMAVTDDADRIVLVHGATWDHHRYSTVAGFVEAGEAAEAAVVREVAEETGLKVASVEFVASQPWPFPRSLMLGYRARLAPGEHLARPDGAEVTDAVVLSRAELTDAIAAGTVVLPGPTSIARMLIEDWYGGPIG</sequence>
<comment type="similarity">
    <text evidence="3">Belongs to the Nudix hydrolase family. NudC subfamily.</text>
</comment>
<dbReference type="AlphaFoldDB" id="A0A1L7RJG9"/>
<dbReference type="GO" id="GO:0019677">
    <property type="term" value="P:NAD+ catabolic process"/>
    <property type="evidence" value="ECO:0007669"/>
    <property type="project" value="TreeGrafter"/>
</dbReference>
<dbReference type="EC" id="3.6.1.22" evidence="4"/>
<evidence type="ECO:0000256" key="3">
    <source>
        <dbReference type="ARBA" id="ARBA00009595"/>
    </source>
</evidence>